<evidence type="ECO:0000313" key="3">
    <source>
        <dbReference type="Proteomes" id="UP000664132"/>
    </source>
</evidence>
<dbReference type="EMBL" id="JAFJYH010000295">
    <property type="protein sequence ID" value="KAG4413798.1"/>
    <property type="molecule type" value="Genomic_DNA"/>
</dbReference>
<protein>
    <submittedName>
        <fullName evidence="2">Uncharacterized protein</fullName>
    </submittedName>
</protein>
<accession>A0A8H7T7K4</accession>
<dbReference type="Proteomes" id="UP000664132">
    <property type="component" value="Unassembled WGS sequence"/>
</dbReference>
<organism evidence="2 3">
    <name type="scientific">Cadophora malorum</name>
    <dbReference type="NCBI Taxonomy" id="108018"/>
    <lineage>
        <taxon>Eukaryota</taxon>
        <taxon>Fungi</taxon>
        <taxon>Dikarya</taxon>
        <taxon>Ascomycota</taxon>
        <taxon>Pezizomycotina</taxon>
        <taxon>Leotiomycetes</taxon>
        <taxon>Helotiales</taxon>
        <taxon>Ploettnerulaceae</taxon>
        <taxon>Cadophora</taxon>
    </lineage>
</organism>
<evidence type="ECO:0000256" key="1">
    <source>
        <dbReference type="SAM" id="MobiDB-lite"/>
    </source>
</evidence>
<feature type="region of interest" description="Disordered" evidence="1">
    <location>
        <begin position="136"/>
        <end position="163"/>
    </location>
</feature>
<sequence length="425" mass="47854">MSSKRTSVPQTGRKVSPCSLVKSWPSIIESIIGSIVGSRGSRYRSKIDAINTTILSLQVTLPTVLYSRTPESLTVHHAEDPRVKTRRSWVEVIGRLLASIKNKIYLPNRKPIASIGEDLKRLHREVCRIRGVDIQLASPPAPPRPSNRLTRDVESTTSETEASPTTILLEKKKGLYRNPDLFEFELWDDRKERFAATPALGQGPLFSHDPNRITKSSPCRKFSKNKLPQYKSEKVEDNKVLVAGGPRLTVREEIDTAKDRFNLLDPAAQAIIIQNQENYEKPLSSYGQPLQMRLPWHALQPPHPSCAIFSSTSTPVPSTTNVTMWYTIQKRHSKGKSTYIRLPSTHKCAVQRGGSEKERDFWCGLEVYARLVTTGHVVLEGREGVRARGKAAVQTARFLGFDQDPEYRKAMEYMVIMVGAAILTW</sequence>
<name>A0A8H7T7K4_9HELO</name>
<keyword evidence="3" id="KW-1185">Reference proteome</keyword>
<dbReference type="OrthoDB" id="10557754at2759"/>
<proteinExistence type="predicted"/>
<comment type="caution">
    <text evidence="2">The sequence shown here is derived from an EMBL/GenBank/DDBJ whole genome shotgun (WGS) entry which is preliminary data.</text>
</comment>
<evidence type="ECO:0000313" key="2">
    <source>
        <dbReference type="EMBL" id="KAG4413798.1"/>
    </source>
</evidence>
<dbReference type="AlphaFoldDB" id="A0A8H7T7K4"/>
<gene>
    <name evidence="2" type="ORF">IFR04_013070</name>
</gene>
<reference evidence="2" key="1">
    <citation type="submission" date="2021-02" db="EMBL/GenBank/DDBJ databases">
        <title>Genome sequence Cadophora malorum strain M34.</title>
        <authorList>
            <person name="Stefanovic E."/>
            <person name="Vu D."/>
            <person name="Scully C."/>
            <person name="Dijksterhuis J."/>
            <person name="Roader J."/>
            <person name="Houbraken J."/>
        </authorList>
    </citation>
    <scope>NUCLEOTIDE SEQUENCE</scope>
    <source>
        <strain evidence="2">M34</strain>
    </source>
</reference>